<feature type="compositionally biased region" description="Basic and acidic residues" evidence="1">
    <location>
        <begin position="11"/>
        <end position="23"/>
    </location>
</feature>
<proteinExistence type="predicted"/>
<sequence>MPYHHRNHIRTPLDERMKPERPSHQALDAATSKILTSQRVERRCVHWCYIQQRLWITLKPIILLGILPIKTTRGMNLGRQLIAMLLGIALTAASHGETPKAPVIAKIVVPTRDVATTADSDFFFPLLNLALSKTVASDGPFETSYHPLVLSSARILSKLEKGDGIDVIWTSTSSSREQSFRHVPVSLLRELADYKVLLINAEDQPRFNRIASLADLKTLRAGVGGHWPDAKLLSNNGFTIATSIYYESLFKMLAAKRFDFFSRGLFEAWYDLEQHPDMGFAIEKTLMLYYPAPFYFFVRKDNIALADRLERGLKIAQADGSFDALLNSIPAFRRGNEEFNQHKRKVFTLEATY</sequence>
<gene>
    <name evidence="2" type="ORF">ACFOX3_00060</name>
</gene>
<dbReference type="EMBL" id="JBHSCX010000001">
    <property type="protein sequence ID" value="MFC4360669.1"/>
    <property type="molecule type" value="Genomic_DNA"/>
</dbReference>
<name>A0ABV8V0Y5_9GAMM</name>
<accession>A0ABV8V0Y5</accession>
<organism evidence="2 3">
    <name type="scientific">Simiduia curdlanivorans</name>
    <dbReference type="NCBI Taxonomy" id="1492769"/>
    <lineage>
        <taxon>Bacteria</taxon>
        <taxon>Pseudomonadati</taxon>
        <taxon>Pseudomonadota</taxon>
        <taxon>Gammaproteobacteria</taxon>
        <taxon>Cellvibrionales</taxon>
        <taxon>Cellvibrionaceae</taxon>
        <taxon>Simiduia</taxon>
    </lineage>
</organism>
<dbReference type="RefSeq" id="WP_290264375.1">
    <property type="nucleotide sequence ID" value="NZ_JAUFQG010000006.1"/>
</dbReference>
<comment type="caution">
    <text evidence="2">The sequence shown here is derived from an EMBL/GenBank/DDBJ whole genome shotgun (WGS) entry which is preliminary data.</text>
</comment>
<feature type="region of interest" description="Disordered" evidence="1">
    <location>
        <begin position="1"/>
        <end position="23"/>
    </location>
</feature>
<keyword evidence="3" id="KW-1185">Reference proteome</keyword>
<protein>
    <submittedName>
        <fullName evidence="2">Substrate-binding periplasmic protein</fullName>
    </submittedName>
</protein>
<evidence type="ECO:0000313" key="3">
    <source>
        <dbReference type="Proteomes" id="UP001595840"/>
    </source>
</evidence>
<reference evidence="3" key="1">
    <citation type="journal article" date="2019" name="Int. J. Syst. Evol. Microbiol.">
        <title>The Global Catalogue of Microorganisms (GCM) 10K type strain sequencing project: providing services to taxonomists for standard genome sequencing and annotation.</title>
        <authorList>
            <consortium name="The Broad Institute Genomics Platform"/>
            <consortium name="The Broad Institute Genome Sequencing Center for Infectious Disease"/>
            <person name="Wu L."/>
            <person name="Ma J."/>
        </authorList>
    </citation>
    <scope>NUCLEOTIDE SEQUENCE [LARGE SCALE GENOMIC DNA]</scope>
    <source>
        <strain evidence="3">CECT 8570</strain>
    </source>
</reference>
<dbReference type="SUPFAM" id="SSF53850">
    <property type="entry name" value="Periplasmic binding protein-like II"/>
    <property type="match status" value="1"/>
</dbReference>
<evidence type="ECO:0000313" key="2">
    <source>
        <dbReference type="EMBL" id="MFC4360669.1"/>
    </source>
</evidence>
<evidence type="ECO:0000256" key="1">
    <source>
        <dbReference type="SAM" id="MobiDB-lite"/>
    </source>
</evidence>
<dbReference type="Proteomes" id="UP001595840">
    <property type="component" value="Unassembled WGS sequence"/>
</dbReference>
<dbReference type="Gene3D" id="3.40.190.10">
    <property type="entry name" value="Periplasmic binding protein-like II"/>
    <property type="match status" value="2"/>
</dbReference>